<dbReference type="Gene3D" id="3.30.479.30">
    <property type="entry name" value="Band 7 domain"/>
    <property type="match status" value="1"/>
</dbReference>
<gene>
    <name evidence="3" type="ORF">SE17_12105</name>
</gene>
<organism evidence="3 4">
    <name type="scientific">Kouleothrix aurantiaca</name>
    <dbReference type="NCBI Taxonomy" id="186479"/>
    <lineage>
        <taxon>Bacteria</taxon>
        <taxon>Bacillati</taxon>
        <taxon>Chloroflexota</taxon>
        <taxon>Chloroflexia</taxon>
        <taxon>Chloroflexales</taxon>
        <taxon>Roseiflexineae</taxon>
        <taxon>Roseiflexaceae</taxon>
        <taxon>Kouleothrix</taxon>
    </lineage>
</organism>
<feature type="domain" description="Band 7" evidence="2">
    <location>
        <begin position="145"/>
        <end position="314"/>
    </location>
</feature>
<name>A0A0P9FIS1_9CHLR</name>
<evidence type="ECO:0000313" key="4">
    <source>
        <dbReference type="Proteomes" id="UP000050509"/>
    </source>
</evidence>
<dbReference type="InterPro" id="IPR036013">
    <property type="entry name" value="Band_7/SPFH_dom_sf"/>
</dbReference>
<evidence type="ECO:0000256" key="1">
    <source>
        <dbReference type="SAM" id="Phobius"/>
    </source>
</evidence>
<accession>A0A0P9FIS1</accession>
<keyword evidence="1" id="KW-0472">Membrane</keyword>
<dbReference type="InterPro" id="IPR001107">
    <property type="entry name" value="Band_7"/>
</dbReference>
<evidence type="ECO:0000313" key="3">
    <source>
        <dbReference type="EMBL" id="KPV53009.1"/>
    </source>
</evidence>
<sequence>MAIKTVASSAVLGLLFASLVVIYLLIPANGLVLFLSVLIMLVSLIVGQSRRWRDIGAMAIFAALVSLVAAALLGRALFGGVGRIVVPALWAVALLGMFSWTQRHIMRVPPDRRILIGNYYSGGVRLAEGPISPPLTPGVEYKLAEIPMYQLHSDVKVEKLNTRGRHNVDALELHAEYRVRDPQLILSGIPNRSQVEADIAKSMSKPIREARLDVVYWEKLIHRQMEEEMKDIARTVIFNNTTAQNAVEIYNNREALAELMHERLADAVRRWGIDLSAMEIEKVDFNPDIAKGINKAGVREDDTLLEKIKAEREATRIRLTGAAQAEAEAMRVGEMVRALKESGVQLSPESLREIVVDAIHAAAEATIEMNTTRL</sequence>
<keyword evidence="1" id="KW-0812">Transmembrane</keyword>
<dbReference type="AlphaFoldDB" id="A0A0P9FIS1"/>
<reference evidence="3 4" key="1">
    <citation type="submission" date="2015-09" db="EMBL/GenBank/DDBJ databases">
        <title>Draft genome sequence of Kouleothrix aurantiaca JCM 19913.</title>
        <authorList>
            <person name="Hemp J."/>
        </authorList>
    </citation>
    <scope>NUCLEOTIDE SEQUENCE [LARGE SCALE GENOMIC DNA]</scope>
    <source>
        <strain evidence="3 4">COM-B</strain>
    </source>
</reference>
<proteinExistence type="predicted"/>
<feature type="transmembrane region" description="Helical" evidence="1">
    <location>
        <begin position="84"/>
        <end position="101"/>
    </location>
</feature>
<feature type="transmembrane region" description="Helical" evidence="1">
    <location>
        <begin position="59"/>
        <end position="78"/>
    </location>
</feature>
<protein>
    <recommendedName>
        <fullName evidence="2">Band 7 domain-containing protein</fullName>
    </recommendedName>
</protein>
<dbReference type="Pfam" id="PF01145">
    <property type="entry name" value="Band_7"/>
    <property type="match status" value="1"/>
</dbReference>
<feature type="transmembrane region" description="Helical" evidence="1">
    <location>
        <begin position="7"/>
        <end position="25"/>
    </location>
</feature>
<dbReference type="SUPFAM" id="SSF117892">
    <property type="entry name" value="Band 7/SPFH domain"/>
    <property type="match status" value="1"/>
</dbReference>
<keyword evidence="4" id="KW-1185">Reference proteome</keyword>
<evidence type="ECO:0000259" key="2">
    <source>
        <dbReference type="Pfam" id="PF01145"/>
    </source>
</evidence>
<dbReference type="Proteomes" id="UP000050509">
    <property type="component" value="Unassembled WGS sequence"/>
</dbReference>
<keyword evidence="1" id="KW-1133">Transmembrane helix</keyword>
<comment type="caution">
    <text evidence="3">The sequence shown here is derived from an EMBL/GenBank/DDBJ whole genome shotgun (WGS) entry which is preliminary data.</text>
</comment>
<dbReference type="EMBL" id="LJCR01000366">
    <property type="protein sequence ID" value="KPV53009.1"/>
    <property type="molecule type" value="Genomic_DNA"/>
</dbReference>